<feature type="signal peptide" evidence="3">
    <location>
        <begin position="1"/>
        <end position="23"/>
    </location>
</feature>
<gene>
    <name evidence="5" type="ORF">GSONMT00060022001</name>
</gene>
<evidence type="ECO:0000259" key="4">
    <source>
        <dbReference type="PROSITE" id="PS50026"/>
    </source>
</evidence>
<dbReference type="STRING" id="8022.A0A060X3Y0"/>
<dbReference type="AlphaFoldDB" id="A0A060X3Y0"/>
<dbReference type="FunFam" id="2.10.25.10:FF:000205">
    <property type="entry name" value="latent-transforming growth factor beta-binding protein 1 isoform X1"/>
    <property type="match status" value="1"/>
</dbReference>
<comment type="caution">
    <text evidence="1">Lacks conserved residue(s) required for the propagation of feature annotation.</text>
</comment>
<feature type="region of interest" description="Disordered" evidence="2">
    <location>
        <begin position="179"/>
        <end position="221"/>
    </location>
</feature>
<feature type="compositionally biased region" description="Low complexity" evidence="2">
    <location>
        <begin position="259"/>
        <end position="269"/>
    </location>
</feature>
<feature type="region of interest" description="Disordered" evidence="2">
    <location>
        <begin position="259"/>
        <end position="288"/>
    </location>
</feature>
<evidence type="ECO:0000256" key="3">
    <source>
        <dbReference type="SAM" id="SignalP"/>
    </source>
</evidence>
<feature type="disulfide bond" evidence="1">
    <location>
        <begin position="162"/>
        <end position="171"/>
    </location>
</feature>
<evidence type="ECO:0000313" key="5">
    <source>
        <dbReference type="EMBL" id="CDQ74263.1"/>
    </source>
</evidence>
<feature type="chain" id="PRO_5001595500" description="EGF-like domain-containing protein" evidence="3">
    <location>
        <begin position="24"/>
        <end position="288"/>
    </location>
</feature>
<evidence type="ECO:0000256" key="1">
    <source>
        <dbReference type="PROSITE-ProRule" id="PRU00076"/>
    </source>
</evidence>
<name>A0A060X3Y0_ONCMY</name>
<sequence>MAWIRWDLFFSIGLFISPAFVSTDQSGFRRYYVLQPGPSGTDRVHVSSISSRSGATGQPHAYNVELSASYSGQVRTRRMGNQANPIPLRQDTQFTQHQQVIRRTSHNVQQSHQMKMSGVNVCGGQCCHGWSKASGSQQCTKPNCLPQCQNGGMCLRPQLCVCKAGSKGKACEQNTMPTSSYPAQPGNGHTNGHSNGHTKGHNVVPQRPIPQQGYIPGPVPVSNMAQMTLTVKQSPHLVRPQQIHPGSQQFVRKPKYYHTQTTHTQTHVQHQPDRPIPLTVGHNPIHGE</sequence>
<feature type="disulfide bond" evidence="1">
    <location>
        <begin position="144"/>
        <end position="154"/>
    </location>
</feature>
<dbReference type="PROSITE" id="PS50026">
    <property type="entry name" value="EGF_3"/>
    <property type="match status" value="1"/>
</dbReference>
<keyword evidence="3" id="KW-0732">Signal</keyword>
<feature type="compositionally biased region" description="Low complexity" evidence="2">
    <location>
        <begin position="186"/>
        <end position="197"/>
    </location>
</feature>
<dbReference type="PROSITE" id="PS00022">
    <property type="entry name" value="EGF_1"/>
    <property type="match status" value="1"/>
</dbReference>
<protein>
    <recommendedName>
        <fullName evidence="4">EGF-like domain-containing protein</fullName>
    </recommendedName>
</protein>
<keyword evidence="1" id="KW-0245">EGF-like domain</keyword>
<feature type="domain" description="EGF-like" evidence="4">
    <location>
        <begin position="140"/>
        <end position="172"/>
    </location>
</feature>
<organism evidence="5 6">
    <name type="scientific">Oncorhynchus mykiss</name>
    <name type="common">Rainbow trout</name>
    <name type="synonym">Salmo gairdneri</name>
    <dbReference type="NCBI Taxonomy" id="8022"/>
    <lineage>
        <taxon>Eukaryota</taxon>
        <taxon>Metazoa</taxon>
        <taxon>Chordata</taxon>
        <taxon>Craniata</taxon>
        <taxon>Vertebrata</taxon>
        <taxon>Euteleostomi</taxon>
        <taxon>Actinopterygii</taxon>
        <taxon>Neopterygii</taxon>
        <taxon>Teleostei</taxon>
        <taxon>Protacanthopterygii</taxon>
        <taxon>Salmoniformes</taxon>
        <taxon>Salmonidae</taxon>
        <taxon>Salmoninae</taxon>
        <taxon>Oncorhynchus</taxon>
    </lineage>
</organism>
<proteinExistence type="predicted"/>
<keyword evidence="1" id="KW-1015">Disulfide bond</keyword>
<dbReference type="Gene3D" id="2.10.25.10">
    <property type="entry name" value="Laminin"/>
    <property type="match status" value="1"/>
</dbReference>
<accession>A0A060X3Y0</accession>
<dbReference type="InterPro" id="IPR000742">
    <property type="entry name" value="EGF"/>
</dbReference>
<dbReference type="EMBL" id="FR904961">
    <property type="protein sequence ID" value="CDQ74263.1"/>
    <property type="molecule type" value="Genomic_DNA"/>
</dbReference>
<reference evidence="5" key="2">
    <citation type="submission" date="2014-03" db="EMBL/GenBank/DDBJ databases">
        <authorList>
            <person name="Genoscope - CEA"/>
        </authorList>
    </citation>
    <scope>NUCLEOTIDE SEQUENCE</scope>
</reference>
<dbReference type="PaxDb" id="8022-A0A060X3Y0"/>
<dbReference type="Proteomes" id="UP000193380">
    <property type="component" value="Unassembled WGS sequence"/>
</dbReference>
<reference evidence="5" key="1">
    <citation type="journal article" date="2014" name="Nat. Commun.">
        <title>The rainbow trout genome provides novel insights into evolution after whole-genome duplication in vertebrates.</title>
        <authorList>
            <person name="Berthelot C."/>
            <person name="Brunet F."/>
            <person name="Chalopin D."/>
            <person name="Juanchich A."/>
            <person name="Bernard M."/>
            <person name="Noel B."/>
            <person name="Bento P."/>
            <person name="Da Silva C."/>
            <person name="Labadie K."/>
            <person name="Alberti A."/>
            <person name="Aury J.M."/>
            <person name="Louis A."/>
            <person name="Dehais P."/>
            <person name="Bardou P."/>
            <person name="Montfort J."/>
            <person name="Klopp C."/>
            <person name="Cabau C."/>
            <person name="Gaspin C."/>
            <person name="Thorgaard G.H."/>
            <person name="Boussaha M."/>
            <person name="Quillet E."/>
            <person name="Guyomard R."/>
            <person name="Galiana D."/>
            <person name="Bobe J."/>
            <person name="Volff J.N."/>
            <person name="Genet C."/>
            <person name="Wincker P."/>
            <person name="Jaillon O."/>
            <person name="Roest Crollius H."/>
            <person name="Guiguen Y."/>
        </authorList>
    </citation>
    <scope>NUCLEOTIDE SEQUENCE [LARGE SCALE GENOMIC DNA]</scope>
</reference>
<evidence type="ECO:0000313" key="6">
    <source>
        <dbReference type="Proteomes" id="UP000193380"/>
    </source>
</evidence>
<evidence type="ECO:0000256" key="2">
    <source>
        <dbReference type="SAM" id="MobiDB-lite"/>
    </source>
</evidence>